<dbReference type="GO" id="GO:0016872">
    <property type="term" value="F:intramolecular lyase activity"/>
    <property type="evidence" value="ECO:0007669"/>
    <property type="project" value="InterPro"/>
</dbReference>
<dbReference type="AlphaFoldDB" id="A0A0M8MIV9"/>
<accession>A0A0M8MIV9</accession>
<dbReference type="PANTHER" id="PTHR47284:SF3">
    <property type="entry name" value="FATTY-ACID-BINDING PROTEIN 2"/>
    <property type="match status" value="1"/>
</dbReference>
<organism evidence="3 4">
    <name type="scientific">Malassezia pachydermatis</name>
    <dbReference type="NCBI Taxonomy" id="77020"/>
    <lineage>
        <taxon>Eukaryota</taxon>
        <taxon>Fungi</taxon>
        <taxon>Dikarya</taxon>
        <taxon>Basidiomycota</taxon>
        <taxon>Ustilaginomycotina</taxon>
        <taxon>Malasseziomycetes</taxon>
        <taxon>Malasseziales</taxon>
        <taxon>Malasseziaceae</taxon>
        <taxon>Malassezia</taxon>
    </lineage>
</organism>
<keyword evidence="1" id="KW-0812">Transmembrane</keyword>
<dbReference type="Gene3D" id="3.50.70.10">
    <property type="match status" value="1"/>
</dbReference>
<dbReference type="GeneID" id="28726711"/>
<dbReference type="Pfam" id="PF16035">
    <property type="entry name" value="Chalcone_2"/>
    <property type="match status" value="2"/>
</dbReference>
<feature type="domain" description="Chalcone isomerase" evidence="2">
    <location>
        <begin position="94"/>
        <end position="130"/>
    </location>
</feature>
<evidence type="ECO:0000259" key="2">
    <source>
        <dbReference type="Pfam" id="PF16035"/>
    </source>
</evidence>
<dbReference type="InterPro" id="IPR016088">
    <property type="entry name" value="Chalcone_isomerase_3-sand"/>
</dbReference>
<keyword evidence="3" id="KW-0413">Isomerase</keyword>
<proteinExistence type="predicted"/>
<evidence type="ECO:0000256" key="1">
    <source>
        <dbReference type="SAM" id="Phobius"/>
    </source>
</evidence>
<feature type="transmembrane region" description="Helical" evidence="1">
    <location>
        <begin position="37"/>
        <end position="59"/>
    </location>
</feature>
<dbReference type="SUPFAM" id="SSF54626">
    <property type="entry name" value="Chalcone isomerase"/>
    <property type="match status" value="1"/>
</dbReference>
<dbReference type="VEuPathDB" id="FungiDB:Malapachy_0311"/>
<dbReference type="InterPro" id="IPR016087">
    <property type="entry name" value="Chalcone_isomerase"/>
</dbReference>
<reference evidence="3 4" key="1">
    <citation type="submission" date="2015-07" db="EMBL/GenBank/DDBJ databases">
        <title>Draft Genome Sequence of Malassezia furfur CBS1878 and Malassezia pachydermatis CBS1879.</title>
        <authorList>
            <person name="Triana S."/>
            <person name="Ohm R."/>
            <person name="Gonzalez A."/>
            <person name="DeCock H."/>
            <person name="Restrepo S."/>
            <person name="Celis A."/>
        </authorList>
    </citation>
    <scope>NUCLEOTIDE SEQUENCE [LARGE SCALE GENOMIC DNA]</scope>
    <source>
        <strain evidence="3 4">CBS 1879</strain>
    </source>
</reference>
<keyword evidence="1" id="KW-0472">Membrane</keyword>
<gene>
    <name evidence="3" type="ORF">Malapachy_0311</name>
</gene>
<dbReference type="Proteomes" id="UP000037751">
    <property type="component" value="Unassembled WGS sequence"/>
</dbReference>
<dbReference type="PANTHER" id="PTHR47284">
    <property type="entry name" value="FATTY-ACID-BINDING PROTEIN 2"/>
    <property type="match status" value="1"/>
</dbReference>
<dbReference type="OrthoDB" id="18193at2759"/>
<evidence type="ECO:0000313" key="4">
    <source>
        <dbReference type="Proteomes" id="UP000037751"/>
    </source>
</evidence>
<protein>
    <submittedName>
        <fullName evidence="3">Chalcone-flavanone isomerase</fullName>
    </submittedName>
</protein>
<dbReference type="InterPro" id="IPR036298">
    <property type="entry name" value="Chalcone_isomerase_sf"/>
</dbReference>
<name>A0A0M8MIV9_9BASI</name>
<evidence type="ECO:0000313" key="3">
    <source>
        <dbReference type="EMBL" id="KOS12418.1"/>
    </source>
</evidence>
<dbReference type="EMBL" id="LGAV01000014">
    <property type="protein sequence ID" value="KOS12418.1"/>
    <property type="molecule type" value="Genomic_DNA"/>
</dbReference>
<dbReference type="STRING" id="77020.A0A0M8MIV9"/>
<keyword evidence="1" id="KW-1133">Transmembrane helix</keyword>
<keyword evidence="4" id="KW-1185">Reference proteome</keyword>
<sequence>MSLLRSIRAIRGTQSRSSRLGSRFLSTRPVAMHTRAWVWPTVALGLGVAAWMTTSPLVLEAPMDRMVTETKSSLPMHAYLQADETSINTHGKPLRLVGMGVRTVTFLNMYVYVAGLYVEEDALPAAQAQCKMGEVPLEEQVRSWLESGVTCAIRVVPVRATDLNHLRDGFVRTINTRAKDARTPENVYQMTDEAEEMLAHNLRDFKGLFPRSKISRGQTLDLIVQRDASSMYMLSLQINGKEVGTVKSGPTARQGLPTFTLPSALLLAYFGERPDISAVFRASVQAHLQATLP</sequence>
<comment type="caution">
    <text evidence="3">The sequence shown here is derived from an EMBL/GenBank/DDBJ whole genome shotgun (WGS) entry which is preliminary data.</text>
</comment>
<feature type="domain" description="Chalcone isomerase" evidence="2">
    <location>
        <begin position="140"/>
        <end position="284"/>
    </location>
</feature>
<dbReference type="RefSeq" id="XP_017990050.1">
    <property type="nucleotide sequence ID" value="XM_018134836.1"/>
</dbReference>